<dbReference type="OrthoDB" id="3824322at2"/>
<reference evidence="2 3" key="1">
    <citation type="submission" date="2017-09" db="EMBL/GenBank/DDBJ databases">
        <authorList>
            <person name="Ehlers B."/>
            <person name="Leendertz F.H."/>
        </authorList>
    </citation>
    <scope>NUCLEOTIDE SEQUENCE [LARGE SCALE GENOMIC DNA]</scope>
    <source>
        <strain evidence="2 3">DSM 45537</strain>
    </source>
</reference>
<dbReference type="EMBL" id="OBEG01000001">
    <property type="protein sequence ID" value="SNY78899.1"/>
    <property type="molecule type" value="Genomic_DNA"/>
</dbReference>
<dbReference type="Proteomes" id="UP000219565">
    <property type="component" value="Unassembled WGS sequence"/>
</dbReference>
<evidence type="ECO:0000313" key="2">
    <source>
        <dbReference type="EMBL" id="SNY78899.1"/>
    </source>
</evidence>
<keyword evidence="1" id="KW-0472">Membrane</keyword>
<dbReference type="AlphaFoldDB" id="A0A285L1U9"/>
<name>A0A285L1U9_9NOCA</name>
<evidence type="ECO:0000256" key="1">
    <source>
        <dbReference type="SAM" id="Phobius"/>
    </source>
</evidence>
<feature type="transmembrane region" description="Helical" evidence="1">
    <location>
        <begin position="222"/>
        <end position="239"/>
    </location>
</feature>
<accession>A0A285L1U9</accession>
<feature type="transmembrane region" description="Helical" evidence="1">
    <location>
        <begin position="179"/>
        <end position="202"/>
    </location>
</feature>
<protein>
    <submittedName>
        <fullName evidence="2">Uncharacterized protein</fullName>
    </submittedName>
</protein>
<feature type="transmembrane region" description="Helical" evidence="1">
    <location>
        <begin position="101"/>
        <end position="122"/>
    </location>
</feature>
<organism evidence="2 3">
    <name type="scientific">Nocardia amikacinitolerans</name>
    <dbReference type="NCBI Taxonomy" id="756689"/>
    <lineage>
        <taxon>Bacteria</taxon>
        <taxon>Bacillati</taxon>
        <taxon>Actinomycetota</taxon>
        <taxon>Actinomycetes</taxon>
        <taxon>Mycobacteriales</taxon>
        <taxon>Nocardiaceae</taxon>
        <taxon>Nocardia</taxon>
    </lineage>
</organism>
<keyword evidence="1" id="KW-0812">Transmembrane</keyword>
<evidence type="ECO:0000313" key="3">
    <source>
        <dbReference type="Proteomes" id="UP000219565"/>
    </source>
</evidence>
<sequence length="259" mass="27226">MLGALAVLLAVGFVVAPRMLAGSFEDERAVRDAFRVAFVEYWRSGDREFSPALESVVDYWFRYHVVKGVLAALLLIVLVWLGVLLWRVFLRARGSGAGNTAFASAAVIVTALAVFSLLAVMANVQGALAPYASLLPMLTGGDTDGELAETLDQVGQRLAESSSAGGETPPLAVMISDFAHYHVAMAVIAAVVAIVLLGLNVVAWKRFARTTDARARRVHGSFGVLATLSSLAAILVVVANTTTAADPGPALAALFDGGW</sequence>
<keyword evidence="1" id="KW-1133">Transmembrane helix</keyword>
<gene>
    <name evidence="2" type="ORF">SAMN04244553_1433</name>
</gene>
<feature type="transmembrane region" description="Helical" evidence="1">
    <location>
        <begin position="69"/>
        <end position="89"/>
    </location>
</feature>
<dbReference type="STRING" id="1379680.GCA_001612615_02139"/>
<keyword evidence="3" id="KW-1185">Reference proteome</keyword>
<proteinExistence type="predicted"/>